<dbReference type="Proteomes" id="UP000053890">
    <property type="component" value="Unassembled WGS sequence"/>
</dbReference>
<reference evidence="2 3" key="1">
    <citation type="journal article" date="2015" name="Front. Microbiol.">
        <title>Genome sequence of the plant growth promoting endophytic yeast Rhodotorula graminis WP1.</title>
        <authorList>
            <person name="Firrincieli A."/>
            <person name="Otillar R."/>
            <person name="Salamov A."/>
            <person name="Schmutz J."/>
            <person name="Khan Z."/>
            <person name="Redman R.S."/>
            <person name="Fleck N.D."/>
            <person name="Lindquist E."/>
            <person name="Grigoriev I.V."/>
            <person name="Doty S.L."/>
        </authorList>
    </citation>
    <scope>NUCLEOTIDE SEQUENCE [LARGE SCALE GENOMIC DNA]</scope>
    <source>
        <strain evidence="2 3">WP1</strain>
    </source>
</reference>
<sequence>MALSSPSVPPSADDPTCASERFSRRASCDARLRALAGTFPCSLRSRASRASAARAQLGLLCSASPSATRASAGALSRRGEEDGKRCRPRTRASGRRGAFPR</sequence>
<gene>
    <name evidence="2" type="ORF">RHOBADRAFT_66530</name>
</gene>
<dbReference type="GeneID" id="28979449"/>
<evidence type="ECO:0000313" key="3">
    <source>
        <dbReference type="Proteomes" id="UP000053890"/>
    </source>
</evidence>
<evidence type="ECO:0000256" key="1">
    <source>
        <dbReference type="SAM" id="MobiDB-lite"/>
    </source>
</evidence>
<accession>A0A194S2S5</accession>
<evidence type="ECO:0000313" key="2">
    <source>
        <dbReference type="EMBL" id="KPV75033.1"/>
    </source>
</evidence>
<dbReference type="RefSeq" id="XP_018271082.1">
    <property type="nucleotide sequence ID" value="XM_018419002.1"/>
</dbReference>
<protein>
    <submittedName>
        <fullName evidence="2">Uncharacterized protein</fullName>
    </submittedName>
</protein>
<proteinExistence type="predicted"/>
<name>A0A194S2S5_RHOGW</name>
<keyword evidence="3" id="KW-1185">Reference proteome</keyword>
<dbReference type="EMBL" id="KQ474079">
    <property type="protein sequence ID" value="KPV75033.1"/>
    <property type="molecule type" value="Genomic_DNA"/>
</dbReference>
<organism evidence="2 3">
    <name type="scientific">Rhodotorula graminis (strain WP1)</name>
    <dbReference type="NCBI Taxonomy" id="578459"/>
    <lineage>
        <taxon>Eukaryota</taxon>
        <taxon>Fungi</taxon>
        <taxon>Dikarya</taxon>
        <taxon>Basidiomycota</taxon>
        <taxon>Pucciniomycotina</taxon>
        <taxon>Microbotryomycetes</taxon>
        <taxon>Sporidiobolales</taxon>
        <taxon>Sporidiobolaceae</taxon>
        <taxon>Rhodotorula</taxon>
    </lineage>
</organism>
<dbReference type="AlphaFoldDB" id="A0A194S2S5"/>
<feature type="region of interest" description="Disordered" evidence="1">
    <location>
        <begin position="66"/>
        <end position="101"/>
    </location>
</feature>